<evidence type="ECO:0000313" key="10">
    <source>
        <dbReference type="Proteomes" id="UP000785679"/>
    </source>
</evidence>
<evidence type="ECO:0000256" key="4">
    <source>
        <dbReference type="ARBA" id="ARBA00022737"/>
    </source>
</evidence>
<dbReference type="GO" id="GO:0008017">
    <property type="term" value="F:microtubule binding"/>
    <property type="evidence" value="ECO:0007669"/>
    <property type="project" value="InterPro"/>
</dbReference>
<keyword evidence="3 6" id="KW-0853">WD repeat</keyword>
<evidence type="ECO:0000256" key="6">
    <source>
        <dbReference type="PROSITE-ProRule" id="PRU00221"/>
    </source>
</evidence>
<dbReference type="OrthoDB" id="538223at2759"/>
<dbReference type="Gene3D" id="2.130.10.10">
    <property type="entry name" value="YVTN repeat-like/Quinoprotein amine dehydrogenase"/>
    <property type="match status" value="1"/>
</dbReference>
<dbReference type="PRINTS" id="PR00320">
    <property type="entry name" value="GPROTEINBRPT"/>
</dbReference>
<dbReference type="InterPro" id="IPR015943">
    <property type="entry name" value="WD40/YVTN_repeat-like_dom_sf"/>
</dbReference>
<reference evidence="9" key="1">
    <citation type="submission" date="2019-06" db="EMBL/GenBank/DDBJ databases">
        <authorList>
            <person name="Zheng W."/>
        </authorList>
    </citation>
    <scope>NUCLEOTIDE SEQUENCE</scope>
    <source>
        <strain evidence="9">QDHG01</strain>
    </source>
</reference>
<feature type="repeat" description="WD" evidence="6">
    <location>
        <begin position="75"/>
        <end position="116"/>
    </location>
</feature>
<dbReference type="EMBL" id="RRYP01003950">
    <property type="protein sequence ID" value="TNV83313.1"/>
    <property type="molecule type" value="Genomic_DNA"/>
</dbReference>
<dbReference type="InterPro" id="IPR036322">
    <property type="entry name" value="WD40_repeat_dom_sf"/>
</dbReference>
<dbReference type="Proteomes" id="UP000785679">
    <property type="component" value="Unassembled WGS sequence"/>
</dbReference>
<dbReference type="PROSITE" id="PS50294">
    <property type="entry name" value="WD_REPEATS_REGION"/>
    <property type="match status" value="2"/>
</dbReference>
<comment type="subcellular location">
    <subcellularLocation>
        <location evidence="1">Cytoplasm</location>
        <location evidence="1">Cytoskeleton</location>
    </subcellularLocation>
</comment>
<dbReference type="PANTHER" id="PTHR19845:SF0">
    <property type="entry name" value="KATANIN P80 WD40 REPEAT-CONTAINING SUBUNIT B1"/>
    <property type="match status" value="1"/>
</dbReference>
<dbReference type="GO" id="GO:0008352">
    <property type="term" value="C:katanin complex"/>
    <property type="evidence" value="ECO:0007669"/>
    <property type="project" value="TreeGrafter"/>
</dbReference>
<comment type="caution">
    <text evidence="9">The sequence shown here is derived from an EMBL/GenBank/DDBJ whole genome shotgun (WGS) entry which is preliminary data.</text>
</comment>
<dbReference type="SUPFAM" id="SSF50978">
    <property type="entry name" value="WD40 repeat-like"/>
    <property type="match status" value="1"/>
</dbReference>
<dbReference type="InterPro" id="IPR028021">
    <property type="entry name" value="Katanin_C-terminal"/>
</dbReference>
<protein>
    <recommendedName>
        <fullName evidence="8">Katanin p80 subunit C-terminal domain-containing protein</fullName>
    </recommendedName>
</protein>
<keyword evidence="5" id="KW-0206">Cytoskeleton</keyword>
<feature type="compositionally biased region" description="Polar residues" evidence="7">
    <location>
        <begin position="392"/>
        <end position="418"/>
    </location>
</feature>
<keyword evidence="4" id="KW-0677">Repeat</keyword>
<keyword evidence="10" id="KW-1185">Reference proteome</keyword>
<feature type="region of interest" description="Disordered" evidence="7">
    <location>
        <begin position="392"/>
        <end position="425"/>
    </location>
</feature>
<evidence type="ECO:0000256" key="5">
    <source>
        <dbReference type="ARBA" id="ARBA00023212"/>
    </source>
</evidence>
<sequence length="702" mass="78535">MEGSTQMLLRARLATGMRVWDIEAQKVAASFKEHLSQCVCISAQRVAAGNYVVSGSLDTNVKVWDLRSKRSIMTLKSHAKPITSVDISVDGRVVASGSHDSYVKIWENSSARCVFQLRQNSSTAAVTSLALNPKDMTIASGHSDRFLRYWDLDQGQLISVSNPPDTTPAQKVWFTDDGRFTFAGTMDSVKVWDLEKAQSGVIDIIMKPQSFYVVEFTSVNSSVIISQIQMSEINTKGGQLSQQAIDQSIGASDDITQSTDSVKQHDFYNNKQTIGGPHARMAAGLQKQATQQNRMQRGQSQGPGGQNPIAQYQSAQQPLGHQPQATSNFAKNGLNILKKNTNQNFYKPPANILETPSITQQHSIEHSARQLQKEPSQQFKDSLEDFNTLLNKNKSNQQPSTSMLNFNPTQDVNDSLLTESPPRKSRAQLVQSQVSLSAIQEAPQSAEQRMRLTNTTNLSSLYEIPIDKPLNIDLGKFLQPKEDLRYQNGNDIEIINEAMKQHPLIDNIMTRRQRNMRTVMKWWHQGNISSTINALTQMNDLSVLNDFLSDTFAQNQRLEVLTIENAPAVIGHCLTLINSKYESHTVTGVKTCGNIFNVFRDRIMQAKSVIVNERFVDLERETRLQKFDMLIDQFEKALAAPGWDRALKSTNQELREKASQIDNDIDYFIEKCRKGPTPNPPKPDFAASGLAAGGYNQKHDQI</sequence>
<dbReference type="InterPro" id="IPR020472">
    <property type="entry name" value="WD40_PAC1"/>
</dbReference>
<evidence type="ECO:0000256" key="1">
    <source>
        <dbReference type="ARBA" id="ARBA00004245"/>
    </source>
</evidence>
<dbReference type="PANTHER" id="PTHR19845">
    <property type="entry name" value="KATANIN P80 SUBUNIT"/>
    <property type="match status" value="1"/>
</dbReference>
<evidence type="ECO:0000256" key="3">
    <source>
        <dbReference type="ARBA" id="ARBA00022574"/>
    </source>
</evidence>
<gene>
    <name evidence="9" type="ORF">FGO68_gene14301</name>
</gene>
<accession>A0A8J8T6N9</accession>
<feature type="domain" description="Katanin p80 subunit C-terminal" evidence="8">
    <location>
        <begin position="500"/>
        <end position="661"/>
    </location>
</feature>
<dbReference type="PROSITE" id="PS00678">
    <property type="entry name" value="WD_REPEATS_1"/>
    <property type="match status" value="1"/>
</dbReference>
<feature type="compositionally biased region" description="Polar residues" evidence="7">
    <location>
        <begin position="287"/>
        <end position="300"/>
    </location>
</feature>
<organism evidence="9 10">
    <name type="scientific">Halteria grandinella</name>
    <dbReference type="NCBI Taxonomy" id="5974"/>
    <lineage>
        <taxon>Eukaryota</taxon>
        <taxon>Sar</taxon>
        <taxon>Alveolata</taxon>
        <taxon>Ciliophora</taxon>
        <taxon>Intramacronucleata</taxon>
        <taxon>Spirotrichea</taxon>
        <taxon>Stichotrichia</taxon>
        <taxon>Sporadotrichida</taxon>
        <taxon>Halteriidae</taxon>
        <taxon>Halteria</taxon>
    </lineage>
</organism>
<evidence type="ECO:0000313" key="9">
    <source>
        <dbReference type="EMBL" id="TNV83313.1"/>
    </source>
</evidence>
<dbReference type="InterPro" id="IPR019775">
    <property type="entry name" value="WD40_repeat_CS"/>
</dbReference>
<dbReference type="Pfam" id="PF00400">
    <property type="entry name" value="WD40"/>
    <property type="match status" value="3"/>
</dbReference>
<evidence type="ECO:0000256" key="7">
    <source>
        <dbReference type="SAM" id="MobiDB-lite"/>
    </source>
</evidence>
<name>A0A8J8T6N9_HALGN</name>
<feature type="region of interest" description="Disordered" evidence="7">
    <location>
        <begin position="253"/>
        <end position="327"/>
    </location>
</feature>
<feature type="repeat" description="WD" evidence="6">
    <location>
        <begin position="119"/>
        <end position="160"/>
    </location>
</feature>
<dbReference type="AlphaFoldDB" id="A0A8J8T6N9"/>
<dbReference type="PROSITE" id="PS50082">
    <property type="entry name" value="WD_REPEATS_2"/>
    <property type="match status" value="3"/>
</dbReference>
<evidence type="ECO:0000256" key="2">
    <source>
        <dbReference type="ARBA" id="ARBA00022490"/>
    </source>
</evidence>
<evidence type="ECO:0000259" key="8">
    <source>
        <dbReference type="Pfam" id="PF13925"/>
    </source>
</evidence>
<proteinExistence type="predicted"/>
<dbReference type="Pfam" id="PF13925">
    <property type="entry name" value="Katanin_con80"/>
    <property type="match status" value="1"/>
</dbReference>
<feature type="repeat" description="WD" evidence="6">
    <location>
        <begin position="49"/>
        <end position="74"/>
    </location>
</feature>
<keyword evidence="2" id="KW-0963">Cytoplasm</keyword>
<dbReference type="SMART" id="SM00320">
    <property type="entry name" value="WD40"/>
    <property type="match status" value="4"/>
</dbReference>
<dbReference type="InterPro" id="IPR001680">
    <property type="entry name" value="WD40_rpt"/>
</dbReference>
<feature type="region of interest" description="Disordered" evidence="7">
    <location>
        <begin position="674"/>
        <end position="702"/>
    </location>
</feature>
<dbReference type="GO" id="GO:0007019">
    <property type="term" value="P:microtubule depolymerization"/>
    <property type="evidence" value="ECO:0007669"/>
    <property type="project" value="TreeGrafter"/>
</dbReference>
<feature type="compositionally biased region" description="Polar residues" evidence="7">
    <location>
        <begin position="308"/>
        <end position="327"/>
    </location>
</feature>